<gene>
    <name evidence="1" type="ORF">QFC19_005030</name>
</gene>
<protein>
    <submittedName>
        <fullName evidence="1">Uncharacterized protein</fullName>
    </submittedName>
</protein>
<dbReference type="Proteomes" id="UP001241377">
    <property type="component" value="Unassembled WGS sequence"/>
</dbReference>
<dbReference type="EMBL" id="JASBWR010000055">
    <property type="protein sequence ID" value="KAJ9101948.1"/>
    <property type="molecule type" value="Genomic_DNA"/>
</dbReference>
<accession>A0ACC2VRA7</accession>
<comment type="caution">
    <text evidence="1">The sequence shown here is derived from an EMBL/GenBank/DDBJ whole genome shotgun (WGS) entry which is preliminary data.</text>
</comment>
<name>A0ACC2VRA7_9TREE</name>
<evidence type="ECO:0000313" key="1">
    <source>
        <dbReference type="EMBL" id="KAJ9101948.1"/>
    </source>
</evidence>
<sequence length="310" mass="35135">MDAVEEQPQEEISGSELKNIKKQLRSMQKQAEEDNLDTSRITAGDLVEQLAASDRLFSRRKYSRDPLPLIPRLTFWVPFNSLGTQMLEDLDMDEGGEIPAVRQGGKLGNWAKVGWLAARRSRRAPGVEFMNGMMAIEHKKRIVNRKARQQQHVGPEVRPQEIRQEDMTKAANPTITNTKALATLLEGQDPDGVNFFEWVVNPRSFGQTVENMFYTSFLVREGIAAIDVRDDGSGIPIIFACDPPSEEDKRAQYDEEGNVVREALARRQVVMEMTMDVWQEAIELFNIKKGIIPDREEEAEQKPGASGWYA</sequence>
<proteinExistence type="predicted"/>
<keyword evidence="2" id="KW-1185">Reference proteome</keyword>
<organism evidence="1 2">
    <name type="scientific">Naganishia cerealis</name>
    <dbReference type="NCBI Taxonomy" id="610337"/>
    <lineage>
        <taxon>Eukaryota</taxon>
        <taxon>Fungi</taxon>
        <taxon>Dikarya</taxon>
        <taxon>Basidiomycota</taxon>
        <taxon>Agaricomycotina</taxon>
        <taxon>Tremellomycetes</taxon>
        <taxon>Filobasidiales</taxon>
        <taxon>Filobasidiaceae</taxon>
        <taxon>Naganishia</taxon>
    </lineage>
</organism>
<evidence type="ECO:0000313" key="2">
    <source>
        <dbReference type="Proteomes" id="UP001241377"/>
    </source>
</evidence>
<reference evidence="1" key="1">
    <citation type="submission" date="2023-04" db="EMBL/GenBank/DDBJ databases">
        <title>Draft Genome sequencing of Naganishia species isolated from polar environments using Oxford Nanopore Technology.</title>
        <authorList>
            <person name="Leo P."/>
            <person name="Venkateswaran K."/>
        </authorList>
    </citation>
    <scope>NUCLEOTIDE SEQUENCE</scope>
    <source>
        <strain evidence="1">MNA-CCFEE 5261</strain>
    </source>
</reference>